<keyword evidence="3" id="KW-0547">Nucleotide-binding</keyword>
<evidence type="ECO:0000313" key="6">
    <source>
        <dbReference type="Proteomes" id="UP000001235"/>
    </source>
</evidence>
<proteinExistence type="inferred from homology"/>
<dbReference type="EMBL" id="CP002159">
    <property type="protein sequence ID" value="ADL55451.1"/>
    <property type="molecule type" value="Genomic_DNA"/>
</dbReference>
<dbReference type="Gene3D" id="3.30.1490.20">
    <property type="entry name" value="ATP-grasp fold, A domain"/>
    <property type="match status" value="1"/>
</dbReference>
<sequence length="331" mass="36828">MIHSNTVFPFRDVVLIADKLGESEKLTPIHKRRDLEMTDAQTLDTLRSTINSLGLRVHTYNGPDDLAKNAALHSNDIVLSIYGGRASRNRMALVPAICETFGLRFIGPDVYGRIVAQDKEVTKRLASDCGIITPAWRIVRSVEDLRYISGLRLPVVIKPLMEGSSIGIAQRNRVVDVADVLPLAKELLETFNQPVLIEEFVAGREVAYSKIQHAGAESWAFSEVVIEGNDDYFTNHLFDADEKLIPTVGRTIRNIDHELHANDRAAIDTFLTMFGAYGYCRVDGRLADGNFHFLELTPDAWIAPRGQFARGFTEKGWSYAEVIAAVLASVD</sequence>
<comment type="similarity">
    <text evidence="1">Belongs to the D-alanine--D-alanine ligase family.</text>
</comment>
<evidence type="ECO:0000256" key="1">
    <source>
        <dbReference type="ARBA" id="ARBA00010871"/>
    </source>
</evidence>
<accession>D9SG04</accession>
<organism evidence="5 6">
    <name type="scientific">Gallionella capsiferriformans (strain ES-2)</name>
    <name type="common">Gallionella ferruginea capsiferriformans (strain ES-2)</name>
    <dbReference type="NCBI Taxonomy" id="395494"/>
    <lineage>
        <taxon>Bacteria</taxon>
        <taxon>Pseudomonadati</taxon>
        <taxon>Pseudomonadota</taxon>
        <taxon>Betaproteobacteria</taxon>
        <taxon>Nitrosomonadales</taxon>
        <taxon>Gallionellaceae</taxon>
        <taxon>Gallionella</taxon>
    </lineage>
</organism>
<dbReference type="SUPFAM" id="SSF56059">
    <property type="entry name" value="Glutathione synthetase ATP-binding domain-like"/>
    <property type="match status" value="1"/>
</dbReference>
<keyword evidence="2 5" id="KW-0436">Ligase</keyword>
<dbReference type="PROSITE" id="PS50975">
    <property type="entry name" value="ATP_GRASP"/>
    <property type="match status" value="1"/>
</dbReference>
<dbReference type="InterPro" id="IPR013815">
    <property type="entry name" value="ATP_grasp_subdomain_1"/>
</dbReference>
<dbReference type="STRING" id="395494.Galf_1428"/>
<dbReference type="PANTHER" id="PTHR23132">
    <property type="entry name" value="D-ALANINE--D-ALANINE LIGASE"/>
    <property type="match status" value="1"/>
</dbReference>
<dbReference type="Proteomes" id="UP000001235">
    <property type="component" value="Chromosome"/>
</dbReference>
<dbReference type="HOGENOM" id="CLU_039268_2_1_4"/>
<protein>
    <submittedName>
        <fullName evidence="5">D-alanine--D-alanine ligase domain protein</fullName>
    </submittedName>
</protein>
<dbReference type="Gene3D" id="3.30.470.20">
    <property type="entry name" value="ATP-grasp fold, B domain"/>
    <property type="match status" value="1"/>
</dbReference>
<keyword evidence="6" id="KW-1185">Reference proteome</keyword>
<feature type="domain" description="ATP-grasp" evidence="4">
    <location>
        <begin position="123"/>
        <end position="328"/>
    </location>
</feature>
<dbReference type="KEGG" id="gca:Galf_1428"/>
<dbReference type="eggNOG" id="COG1181">
    <property type="taxonomic scope" value="Bacteria"/>
</dbReference>
<dbReference type="AlphaFoldDB" id="D9SG04"/>
<evidence type="ECO:0000256" key="3">
    <source>
        <dbReference type="PROSITE-ProRule" id="PRU00409"/>
    </source>
</evidence>
<name>D9SG04_GALCS</name>
<dbReference type="RefSeq" id="WP_013293390.1">
    <property type="nucleotide sequence ID" value="NC_014394.1"/>
</dbReference>
<dbReference type="OrthoDB" id="9813261at2"/>
<dbReference type="GO" id="GO:0005524">
    <property type="term" value="F:ATP binding"/>
    <property type="evidence" value="ECO:0007669"/>
    <property type="project" value="UniProtKB-UniRule"/>
</dbReference>
<evidence type="ECO:0000256" key="2">
    <source>
        <dbReference type="ARBA" id="ARBA00022598"/>
    </source>
</evidence>
<dbReference type="InterPro" id="IPR011761">
    <property type="entry name" value="ATP-grasp"/>
</dbReference>
<evidence type="ECO:0000313" key="5">
    <source>
        <dbReference type="EMBL" id="ADL55451.1"/>
    </source>
</evidence>
<keyword evidence="3" id="KW-0067">ATP-binding</keyword>
<reference evidence="5 6" key="1">
    <citation type="submission" date="2010-08" db="EMBL/GenBank/DDBJ databases">
        <title>Complete sequence of Gallionella capsiferriformans ES-2.</title>
        <authorList>
            <consortium name="US DOE Joint Genome Institute"/>
            <person name="Lucas S."/>
            <person name="Copeland A."/>
            <person name="Lapidus A."/>
            <person name="Cheng J.-F."/>
            <person name="Bruce D."/>
            <person name="Goodwin L."/>
            <person name="Pitluck S."/>
            <person name="Chertkov O."/>
            <person name="Davenport K.W."/>
            <person name="Detter J.C."/>
            <person name="Han C."/>
            <person name="Tapia R."/>
            <person name="Land M."/>
            <person name="Hauser L."/>
            <person name="Chang Y.-J."/>
            <person name="Jeffries C."/>
            <person name="Kyrpides N."/>
            <person name="Ivanova N."/>
            <person name="Mikhailova N."/>
            <person name="Shelobolina E.S."/>
            <person name="Picardal F."/>
            <person name="Roden E."/>
            <person name="Emerson D."/>
            <person name="Woyke T."/>
        </authorList>
    </citation>
    <scope>NUCLEOTIDE SEQUENCE [LARGE SCALE GENOMIC DNA]</scope>
    <source>
        <strain evidence="5 6">ES-2</strain>
    </source>
</reference>
<gene>
    <name evidence="5" type="ordered locus">Galf_1428</name>
</gene>
<evidence type="ECO:0000259" key="4">
    <source>
        <dbReference type="PROSITE" id="PS50975"/>
    </source>
</evidence>
<dbReference type="GO" id="GO:0008716">
    <property type="term" value="F:D-alanine-D-alanine ligase activity"/>
    <property type="evidence" value="ECO:0007669"/>
    <property type="project" value="InterPro"/>
</dbReference>
<dbReference type="InterPro" id="IPR011095">
    <property type="entry name" value="Dala_Dala_lig_C"/>
</dbReference>
<dbReference type="PANTHER" id="PTHR23132:SF23">
    <property type="entry name" value="D-ALANINE--D-ALANINE LIGASE B"/>
    <property type="match status" value="1"/>
</dbReference>
<dbReference type="GO" id="GO:0046872">
    <property type="term" value="F:metal ion binding"/>
    <property type="evidence" value="ECO:0007669"/>
    <property type="project" value="InterPro"/>
</dbReference>
<dbReference type="Pfam" id="PF07478">
    <property type="entry name" value="Dala_Dala_lig_C"/>
    <property type="match status" value="1"/>
</dbReference>